<evidence type="ECO:0000256" key="2">
    <source>
        <dbReference type="ARBA" id="ARBA00023015"/>
    </source>
</evidence>
<dbReference type="InterPro" id="IPR014284">
    <property type="entry name" value="RNA_pol_sigma-70_dom"/>
</dbReference>
<dbReference type="GO" id="GO:0016987">
    <property type="term" value="F:sigma factor activity"/>
    <property type="evidence" value="ECO:0007669"/>
    <property type="project" value="UniProtKB-KW"/>
</dbReference>
<dbReference type="SUPFAM" id="SSF88946">
    <property type="entry name" value="Sigma2 domain of RNA polymerase sigma factors"/>
    <property type="match status" value="1"/>
</dbReference>
<dbReference type="Pfam" id="PF08281">
    <property type="entry name" value="Sigma70_r4_2"/>
    <property type="match status" value="1"/>
</dbReference>
<dbReference type="Pfam" id="PF04542">
    <property type="entry name" value="Sigma70_r2"/>
    <property type="match status" value="1"/>
</dbReference>
<keyword evidence="2" id="KW-0805">Transcription regulation</keyword>
<keyword evidence="5" id="KW-1133">Transmembrane helix</keyword>
<evidence type="ECO:0000256" key="3">
    <source>
        <dbReference type="ARBA" id="ARBA00023082"/>
    </source>
</evidence>
<evidence type="ECO:0000256" key="5">
    <source>
        <dbReference type="SAM" id="Phobius"/>
    </source>
</evidence>
<feature type="domain" description="RNA polymerase sigma factor 70 region 4 type 2" evidence="7">
    <location>
        <begin position="138"/>
        <end position="188"/>
    </location>
</feature>
<dbReference type="PANTHER" id="PTHR43133">
    <property type="entry name" value="RNA POLYMERASE ECF-TYPE SIGMA FACTO"/>
    <property type="match status" value="1"/>
</dbReference>
<dbReference type="InterPro" id="IPR036388">
    <property type="entry name" value="WH-like_DNA-bd_sf"/>
</dbReference>
<feature type="transmembrane region" description="Helical" evidence="5">
    <location>
        <begin position="197"/>
        <end position="217"/>
    </location>
</feature>
<sequence length="291" mass="31807" precursor="true">MEILERNEPKGLSDAKRALLAQASDEDLLDAWDRDHQGAALAVLIQRYSAMVLSVCRRRCRCDADADDAFQSTFLYLAKNARKIRHPERIGGWLHRVAQRAAVAACQIAKRETEPMVEPTSTFLDPFEQLPRRHEAMVLDEELADLPEHYRSALVMHVYEGRTLEQVANDFGTSTGSIRGRLQRGKKILARRLRSRGVVPVFAFAAATVTAVASSTASAASQSLVGSTTAGDMPDPPIDLTVLDKLLGEGVRVGTSVYVATVMIAGTLLLGLVTVSAQCCDCRRVYTEPSP</sequence>
<dbReference type="NCBIfam" id="TIGR02937">
    <property type="entry name" value="sigma70-ECF"/>
    <property type="match status" value="1"/>
</dbReference>
<keyword evidence="9" id="KW-1185">Reference proteome</keyword>
<name>A0A5C6DE26_9BACT</name>
<keyword evidence="4" id="KW-0804">Transcription</keyword>
<dbReference type="PANTHER" id="PTHR43133:SF51">
    <property type="entry name" value="RNA POLYMERASE SIGMA FACTOR"/>
    <property type="match status" value="1"/>
</dbReference>
<dbReference type="GO" id="GO:0003677">
    <property type="term" value="F:DNA binding"/>
    <property type="evidence" value="ECO:0007669"/>
    <property type="project" value="InterPro"/>
</dbReference>
<keyword evidence="5" id="KW-0812">Transmembrane</keyword>
<feature type="transmembrane region" description="Helical" evidence="5">
    <location>
        <begin position="255"/>
        <end position="275"/>
    </location>
</feature>
<dbReference type="CDD" id="cd06171">
    <property type="entry name" value="Sigma70_r4"/>
    <property type="match status" value="1"/>
</dbReference>
<dbReference type="OrthoDB" id="291047at2"/>
<dbReference type="GO" id="GO:0006352">
    <property type="term" value="P:DNA-templated transcription initiation"/>
    <property type="evidence" value="ECO:0007669"/>
    <property type="project" value="InterPro"/>
</dbReference>
<dbReference type="AlphaFoldDB" id="A0A5C6DE26"/>
<comment type="similarity">
    <text evidence="1">Belongs to the sigma-70 factor family. ECF subfamily.</text>
</comment>
<dbReference type="InterPro" id="IPR013324">
    <property type="entry name" value="RNA_pol_sigma_r3/r4-like"/>
</dbReference>
<keyword evidence="3" id="KW-0731">Sigma factor</keyword>
<evidence type="ECO:0000259" key="7">
    <source>
        <dbReference type="Pfam" id="PF08281"/>
    </source>
</evidence>
<dbReference type="Gene3D" id="1.10.10.10">
    <property type="entry name" value="Winged helix-like DNA-binding domain superfamily/Winged helix DNA-binding domain"/>
    <property type="match status" value="1"/>
</dbReference>
<accession>A0A5C6DE26</accession>
<protein>
    <submittedName>
        <fullName evidence="8">ECF RNA polymerase sigma factor SigH</fullName>
    </submittedName>
</protein>
<dbReference type="InterPro" id="IPR013249">
    <property type="entry name" value="RNA_pol_sigma70_r4_t2"/>
</dbReference>
<comment type="caution">
    <text evidence="8">The sequence shown here is derived from an EMBL/GenBank/DDBJ whole genome shotgun (WGS) entry which is preliminary data.</text>
</comment>
<evidence type="ECO:0000313" key="9">
    <source>
        <dbReference type="Proteomes" id="UP000319143"/>
    </source>
</evidence>
<dbReference type="Proteomes" id="UP000319143">
    <property type="component" value="Unassembled WGS sequence"/>
</dbReference>
<proteinExistence type="inferred from homology"/>
<dbReference type="Gene3D" id="1.10.1740.10">
    <property type="match status" value="1"/>
</dbReference>
<dbReference type="InterPro" id="IPR013325">
    <property type="entry name" value="RNA_pol_sigma_r2"/>
</dbReference>
<dbReference type="RefSeq" id="WP_146528821.1">
    <property type="nucleotide sequence ID" value="NZ_SJPV01000008.1"/>
</dbReference>
<dbReference type="EMBL" id="SJPV01000008">
    <property type="protein sequence ID" value="TWU34445.1"/>
    <property type="molecule type" value="Genomic_DNA"/>
</dbReference>
<evidence type="ECO:0000313" key="8">
    <source>
        <dbReference type="EMBL" id="TWU34445.1"/>
    </source>
</evidence>
<keyword evidence="5" id="KW-0472">Membrane</keyword>
<organism evidence="8 9">
    <name type="scientific">Novipirellula artificiosorum</name>
    <dbReference type="NCBI Taxonomy" id="2528016"/>
    <lineage>
        <taxon>Bacteria</taxon>
        <taxon>Pseudomonadati</taxon>
        <taxon>Planctomycetota</taxon>
        <taxon>Planctomycetia</taxon>
        <taxon>Pirellulales</taxon>
        <taxon>Pirellulaceae</taxon>
        <taxon>Novipirellula</taxon>
    </lineage>
</organism>
<reference evidence="8 9" key="1">
    <citation type="submission" date="2019-02" db="EMBL/GenBank/DDBJ databases">
        <title>Deep-cultivation of Planctomycetes and their phenomic and genomic characterization uncovers novel biology.</title>
        <authorList>
            <person name="Wiegand S."/>
            <person name="Jogler M."/>
            <person name="Boedeker C."/>
            <person name="Pinto D."/>
            <person name="Vollmers J."/>
            <person name="Rivas-Marin E."/>
            <person name="Kohn T."/>
            <person name="Peeters S.H."/>
            <person name="Heuer A."/>
            <person name="Rast P."/>
            <person name="Oberbeckmann S."/>
            <person name="Bunk B."/>
            <person name="Jeske O."/>
            <person name="Meyerdierks A."/>
            <person name="Storesund J.E."/>
            <person name="Kallscheuer N."/>
            <person name="Luecker S."/>
            <person name="Lage O.M."/>
            <person name="Pohl T."/>
            <person name="Merkel B.J."/>
            <person name="Hornburger P."/>
            <person name="Mueller R.-W."/>
            <person name="Bruemmer F."/>
            <person name="Labrenz M."/>
            <person name="Spormann A.M."/>
            <person name="Op Den Camp H."/>
            <person name="Overmann J."/>
            <person name="Amann R."/>
            <person name="Jetten M.S.M."/>
            <person name="Mascher T."/>
            <person name="Medema M.H."/>
            <person name="Devos D.P."/>
            <person name="Kaster A.-K."/>
            <person name="Ovreas L."/>
            <person name="Rohde M."/>
            <person name="Galperin M.Y."/>
            <person name="Jogler C."/>
        </authorList>
    </citation>
    <scope>NUCLEOTIDE SEQUENCE [LARGE SCALE GENOMIC DNA]</scope>
    <source>
        <strain evidence="8 9">Poly41</strain>
    </source>
</reference>
<gene>
    <name evidence="8" type="primary">sigH_2</name>
    <name evidence="8" type="ORF">Poly41_45930</name>
</gene>
<evidence type="ECO:0000259" key="6">
    <source>
        <dbReference type="Pfam" id="PF04542"/>
    </source>
</evidence>
<evidence type="ECO:0000256" key="1">
    <source>
        <dbReference type="ARBA" id="ARBA00010641"/>
    </source>
</evidence>
<dbReference type="SUPFAM" id="SSF88659">
    <property type="entry name" value="Sigma3 and sigma4 domains of RNA polymerase sigma factors"/>
    <property type="match status" value="1"/>
</dbReference>
<evidence type="ECO:0000256" key="4">
    <source>
        <dbReference type="ARBA" id="ARBA00023163"/>
    </source>
</evidence>
<dbReference type="InterPro" id="IPR039425">
    <property type="entry name" value="RNA_pol_sigma-70-like"/>
</dbReference>
<dbReference type="InterPro" id="IPR007627">
    <property type="entry name" value="RNA_pol_sigma70_r2"/>
</dbReference>
<feature type="domain" description="RNA polymerase sigma-70 region 2" evidence="6">
    <location>
        <begin position="44"/>
        <end position="104"/>
    </location>
</feature>